<organism evidence="2 3">
    <name type="scientific">Gimesia maris</name>
    <dbReference type="NCBI Taxonomy" id="122"/>
    <lineage>
        <taxon>Bacteria</taxon>
        <taxon>Pseudomonadati</taxon>
        <taxon>Planctomycetota</taxon>
        <taxon>Planctomycetia</taxon>
        <taxon>Planctomycetales</taxon>
        <taxon>Planctomycetaceae</taxon>
        <taxon>Gimesia</taxon>
    </lineage>
</organism>
<evidence type="ECO:0000256" key="1">
    <source>
        <dbReference type="SAM" id="Phobius"/>
    </source>
</evidence>
<evidence type="ECO:0000313" key="2">
    <source>
        <dbReference type="EMBL" id="HCO22400.1"/>
    </source>
</evidence>
<keyword evidence="1" id="KW-1133">Transmembrane helix</keyword>
<name>A0A3D3R489_9PLAN</name>
<protein>
    <submittedName>
        <fullName evidence="2">Uncharacterized protein</fullName>
    </submittedName>
</protein>
<reference evidence="2 3" key="1">
    <citation type="journal article" date="2018" name="Nat. Biotechnol.">
        <title>A standardized bacterial taxonomy based on genome phylogeny substantially revises the tree of life.</title>
        <authorList>
            <person name="Parks D.H."/>
            <person name="Chuvochina M."/>
            <person name="Waite D.W."/>
            <person name="Rinke C."/>
            <person name="Skarshewski A."/>
            <person name="Chaumeil P.A."/>
            <person name="Hugenholtz P."/>
        </authorList>
    </citation>
    <scope>NUCLEOTIDE SEQUENCE [LARGE SCALE GENOMIC DNA]</scope>
    <source>
        <strain evidence="2">UBA9375</strain>
    </source>
</reference>
<sequence length="63" mass="7305">MSDQSESDSHKELSELVDVLNQYVRDRCGMTFAIFVFTVLALFYLYVDLRANVFPELLEALKN</sequence>
<proteinExistence type="predicted"/>
<dbReference type="EMBL" id="DQAY01000029">
    <property type="protein sequence ID" value="HCO22400.1"/>
    <property type="molecule type" value="Genomic_DNA"/>
</dbReference>
<feature type="transmembrane region" description="Helical" evidence="1">
    <location>
        <begin position="28"/>
        <end position="47"/>
    </location>
</feature>
<evidence type="ECO:0000313" key="3">
    <source>
        <dbReference type="Proteomes" id="UP000263642"/>
    </source>
</evidence>
<dbReference type="Proteomes" id="UP000263642">
    <property type="component" value="Unassembled WGS sequence"/>
</dbReference>
<comment type="caution">
    <text evidence="2">The sequence shown here is derived from an EMBL/GenBank/DDBJ whole genome shotgun (WGS) entry which is preliminary data.</text>
</comment>
<dbReference type="AlphaFoldDB" id="A0A3D3R489"/>
<gene>
    <name evidence="2" type="ORF">DIT97_04800</name>
</gene>
<keyword evidence="1" id="KW-0812">Transmembrane</keyword>
<keyword evidence="1" id="KW-0472">Membrane</keyword>
<accession>A0A3D3R489</accession>